<keyword evidence="8" id="KW-0472">Membrane</keyword>
<dbReference type="Gene3D" id="3.90.550.10">
    <property type="entry name" value="Spore Coat Polysaccharide Biosynthesis Protein SpsA, Chain A"/>
    <property type="match status" value="1"/>
</dbReference>
<comment type="similarity">
    <text evidence="2 9">Belongs to the chondroitin N-acetylgalactosaminyltransferase family.</text>
</comment>
<evidence type="ECO:0000256" key="3">
    <source>
        <dbReference type="ARBA" id="ARBA00022679"/>
    </source>
</evidence>
<evidence type="ECO:0000313" key="11">
    <source>
        <dbReference type="Proteomes" id="UP001374579"/>
    </source>
</evidence>
<keyword evidence="11" id="KW-1185">Reference proteome</keyword>
<evidence type="ECO:0000256" key="8">
    <source>
        <dbReference type="ARBA" id="ARBA00023136"/>
    </source>
</evidence>
<dbReference type="Pfam" id="PF05679">
    <property type="entry name" value="CHGN"/>
    <property type="match status" value="1"/>
</dbReference>
<dbReference type="SUPFAM" id="SSF53448">
    <property type="entry name" value="Nucleotide-diphospho-sugar transferases"/>
    <property type="match status" value="1"/>
</dbReference>
<dbReference type="InterPro" id="IPR008428">
    <property type="entry name" value="Chond_GalNAc"/>
</dbReference>
<evidence type="ECO:0000256" key="7">
    <source>
        <dbReference type="ARBA" id="ARBA00023034"/>
    </source>
</evidence>
<proteinExistence type="inferred from homology"/>
<keyword evidence="7 9" id="KW-0333">Golgi apparatus</keyword>
<comment type="caution">
    <text evidence="10">The sequence shown here is derived from an EMBL/GenBank/DDBJ whole genome shotgun (WGS) entry which is preliminary data.</text>
</comment>
<gene>
    <name evidence="10" type="ORF">V1264_002076</name>
</gene>
<dbReference type="PANTHER" id="PTHR12369:SF11">
    <property type="entry name" value="HEXOSYLTRANSFERASE"/>
    <property type="match status" value="1"/>
</dbReference>
<dbReference type="InterPro" id="IPR029044">
    <property type="entry name" value="Nucleotide-diphossugar_trans"/>
</dbReference>
<dbReference type="Proteomes" id="UP001374579">
    <property type="component" value="Unassembled WGS sequence"/>
</dbReference>
<name>A0AAN9GPL7_9CAEN</name>
<evidence type="ECO:0000256" key="4">
    <source>
        <dbReference type="ARBA" id="ARBA00022692"/>
    </source>
</evidence>
<keyword evidence="6" id="KW-1133">Transmembrane helix</keyword>
<evidence type="ECO:0000256" key="6">
    <source>
        <dbReference type="ARBA" id="ARBA00022989"/>
    </source>
</evidence>
<dbReference type="GO" id="GO:0032580">
    <property type="term" value="C:Golgi cisterna membrane"/>
    <property type="evidence" value="ECO:0007669"/>
    <property type="project" value="UniProtKB-SubCell"/>
</dbReference>
<dbReference type="PANTHER" id="PTHR12369">
    <property type="entry name" value="CHONDROITIN SYNTHASE"/>
    <property type="match status" value="1"/>
</dbReference>
<comment type="subcellular location">
    <subcellularLocation>
        <location evidence="1 9">Golgi apparatus</location>
        <location evidence="1 9">Golgi stack membrane</location>
        <topology evidence="1 9">Single-pass type II membrane protein</topology>
    </subcellularLocation>
</comment>
<accession>A0AAN9GPL7</accession>
<evidence type="ECO:0000256" key="2">
    <source>
        <dbReference type="ARBA" id="ARBA00009239"/>
    </source>
</evidence>
<keyword evidence="5 9" id="KW-0735">Signal-anchor</keyword>
<sequence>MQQILYQNYKEDKGSFKKTLKSKEVERAMTLHPVKDPIYQYRIFNYFRSVNIFKLRQRRIQLLREMNMVDQYVMQYTIEVGEGERLGLSPGLNRFVARTSEEVVTWEFFSKPVFSQFNNNPKRGMEASLSGSLDDAVMQVMELVNRNARQRGRTIDFKEILYGYRRVNPLVGTDFILDLLLIYRKHKGRKMTVQVRRHAYLQQGFQEIEMQEENPVFLPQASVGDHVLNLFQKVAGRQGWTGLEQDKRRETIHFIMPLSGRFKIFTRFMQNFEDVCLRRREAVHLVVVLYHSLGEDSDYQRSVDLLQRYQRRYGTDRIEILHAQGAFVRGRGLELGAQRCRSDALLFFVDVDIMWTSDALVRIRLNTKLGQQVYFPIVFSQYDPEPVCQEQPQHCECSQSQGCVIDPKDFHPSAGYWRQFGFGIACMYRADMLSVGGFDLSIEGWGKEDVDLYTKFIESNMTLFRAVDPGMNHIFHAIVCDPNLEPAQHVMCVNSKAQSYGDDALLANDVYALQSIMKRHEKHALNIGR</sequence>
<evidence type="ECO:0000313" key="10">
    <source>
        <dbReference type="EMBL" id="KAK7116387.1"/>
    </source>
</evidence>
<evidence type="ECO:0000256" key="5">
    <source>
        <dbReference type="ARBA" id="ARBA00022968"/>
    </source>
</evidence>
<dbReference type="EC" id="2.4.1.-" evidence="9"/>
<evidence type="ECO:0000256" key="1">
    <source>
        <dbReference type="ARBA" id="ARBA00004447"/>
    </source>
</evidence>
<organism evidence="10 11">
    <name type="scientific">Littorina saxatilis</name>
    <dbReference type="NCBI Taxonomy" id="31220"/>
    <lineage>
        <taxon>Eukaryota</taxon>
        <taxon>Metazoa</taxon>
        <taxon>Spiralia</taxon>
        <taxon>Lophotrochozoa</taxon>
        <taxon>Mollusca</taxon>
        <taxon>Gastropoda</taxon>
        <taxon>Caenogastropoda</taxon>
        <taxon>Littorinimorpha</taxon>
        <taxon>Littorinoidea</taxon>
        <taxon>Littorinidae</taxon>
        <taxon>Littorina</taxon>
    </lineage>
</organism>
<dbReference type="InterPro" id="IPR051227">
    <property type="entry name" value="CS_glycosyltransferase"/>
</dbReference>
<protein>
    <recommendedName>
        <fullName evidence="9">Hexosyltransferase</fullName>
        <ecNumber evidence="9">2.4.1.-</ecNumber>
    </recommendedName>
</protein>
<dbReference type="EMBL" id="JBAMIC010000001">
    <property type="protein sequence ID" value="KAK7116387.1"/>
    <property type="molecule type" value="Genomic_DNA"/>
</dbReference>
<dbReference type="GO" id="GO:0047238">
    <property type="term" value="F:glucuronosyl-N-acetylgalactosaminyl-proteoglycan 4-beta-N-acetylgalactosaminyltransferase activity"/>
    <property type="evidence" value="ECO:0007669"/>
    <property type="project" value="TreeGrafter"/>
</dbReference>
<keyword evidence="3 9" id="KW-0808">Transferase</keyword>
<dbReference type="AlphaFoldDB" id="A0AAN9GPL7"/>
<evidence type="ECO:0000256" key="9">
    <source>
        <dbReference type="RuleBase" id="RU364016"/>
    </source>
</evidence>
<reference evidence="10 11" key="1">
    <citation type="submission" date="2024-02" db="EMBL/GenBank/DDBJ databases">
        <title>Chromosome-scale genome assembly of the rough periwinkle Littorina saxatilis.</title>
        <authorList>
            <person name="De Jode A."/>
            <person name="Faria R."/>
            <person name="Formenti G."/>
            <person name="Sims Y."/>
            <person name="Smith T.P."/>
            <person name="Tracey A."/>
            <person name="Wood J.M.D."/>
            <person name="Zagrodzka Z.B."/>
            <person name="Johannesson K."/>
            <person name="Butlin R.K."/>
            <person name="Leder E.H."/>
        </authorList>
    </citation>
    <scope>NUCLEOTIDE SEQUENCE [LARGE SCALE GENOMIC DNA]</scope>
    <source>
        <strain evidence="10">Snail1</strain>
        <tissue evidence="10">Muscle</tissue>
    </source>
</reference>
<keyword evidence="4" id="KW-0812">Transmembrane</keyword>